<dbReference type="Proteomes" id="UP000278807">
    <property type="component" value="Unassembled WGS sequence"/>
</dbReference>
<dbReference type="STRING" id="102285.A0A0R3TJT6"/>
<protein>
    <submittedName>
        <fullName evidence="4">Rho-GAP domain-containing protein</fullName>
    </submittedName>
</protein>
<proteinExistence type="predicted"/>
<gene>
    <name evidence="2" type="ORF">HNAJ_LOCUS7368</name>
</gene>
<feature type="compositionally biased region" description="Polar residues" evidence="1">
    <location>
        <begin position="328"/>
        <end position="374"/>
    </location>
</feature>
<dbReference type="SUPFAM" id="SSF48350">
    <property type="entry name" value="GTPase activation domain, GAP"/>
    <property type="match status" value="1"/>
</dbReference>
<dbReference type="InterPro" id="IPR008936">
    <property type="entry name" value="Rho_GTPase_activation_prot"/>
</dbReference>
<name>A0A0R3TJT6_RODNA</name>
<evidence type="ECO:0000256" key="1">
    <source>
        <dbReference type="SAM" id="MobiDB-lite"/>
    </source>
</evidence>
<organism evidence="4">
    <name type="scientific">Rodentolepis nana</name>
    <name type="common">Dwarf tapeworm</name>
    <name type="synonym">Hymenolepis nana</name>
    <dbReference type="NCBI Taxonomy" id="102285"/>
    <lineage>
        <taxon>Eukaryota</taxon>
        <taxon>Metazoa</taxon>
        <taxon>Spiralia</taxon>
        <taxon>Lophotrochozoa</taxon>
        <taxon>Platyhelminthes</taxon>
        <taxon>Cestoda</taxon>
        <taxon>Eucestoda</taxon>
        <taxon>Cyclophyllidea</taxon>
        <taxon>Hymenolepididae</taxon>
        <taxon>Rodentolepis</taxon>
    </lineage>
</organism>
<evidence type="ECO:0000313" key="2">
    <source>
        <dbReference type="EMBL" id="VDO03228.1"/>
    </source>
</evidence>
<feature type="compositionally biased region" description="Polar residues" evidence="1">
    <location>
        <begin position="532"/>
        <end position="541"/>
    </location>
</feature>
<reference evidence="4" key="1">
    <citation type="submission" date="2017-02" db="UniProtKB">
        <authorList>
            <consortium name="WormBaseParasite"/>
        </authorList>
    </citation>
    <scope>IDENTIFICATION</scope>
</reference>
<feature type="compositionally biased region" description="Acidic residues" evidence="1">
    <location>
        <begin position="548"/>
        <end position="557"/>
    </location>
</feature>
<accession>A0A0R3TJT6</accession>
<evidence type="ECO:0000313" key="4">
    <source>
        <dbReference type="WBParaSite" id="HNAJ_0000737201-mRNA-1"/>
    </source>
</evidence>
<feature type="region of interest" description="Disordered" evidence="1">
    <location>
        <begin position="328"/>
        <end position="376"/>
    </location>
</feature>
<dbReference type="OrthoDB" id="6283036at2759"/>
<dbReference type="WBParaSite" id="HNAJ_0000737201-mRNA-1">
    <property type="protein sequence ID" value="HNAJ_0000737201-mRNA-1"/>
    <property type="gene ID" value="HNAJ_0000737201"/>
</dbReference>
<reference evidence="2 3" key="2">
    <citation type="submission" date="2018-11" db="EMBL/GenBank/DDBJ databases">
        <authorList>
            <consortium name="Pathogen Informatics"/>
        </authorList>
    </citation>
    <scope>NUCLEOTIDE SEQUENCE [LARGE SCALE GENOMIC DNA]</scope>
</reference>
<dbReference type="EMBL" id="UZAE01012040">
    <property type="protein sequence ID" value="VDO03228.1"/>
    <property type="molecule type" value="Genomic_DNA"/>
</dbReference>
<evidence type="ECO:0000313" key="3">
    <source>
        <dbReference type="Proteomes" id="UP000278807"/>
    </source>
</evidence>
<dbReference type="AlphaFoldDB" id="A0A0R3TJT6"/>
<dbReference type="Gene3D" id="1.10.555.10">
    <property type="entry name" value="Rho GTPase activation protein"/>
    <property type="match status" value="1"/>
</dbReference>
<feature type="region of interest" description="Disordered" evidence="1">
    <location>
        <begin position="532"/>
        <end position="568"/>
    </location>
</feature>
<feature type="compositionally biased region" description="Basic and acidic residues" evidence="1">
    <location>
        <begin position="558"/>
        <end position="568"/>
    </location>
</feature>
<keyword evidence="3" id="KW-1185">Reference proteome</keyword>
<sequence length="568" mass="63324">MLTVLKIIISCIRKGEPVDWSNYNVYTVANVAKRFFLDVPGGILGEHNERRLLLSSITPRETLQSRVSATYETLQQRLPKKLKHAPGFETPSYVDTEEQESEKIFSSPLRSDNTGLLCDFGMPPISPTEREKLDLFAEILDTLPECCREVTVIFLGILHSMVRYAGFEVTKNYQESTAAPTSILYARLSNATPPPPPIRTLAEAVSKSVAGALLHTCPISVEMVDRASQVMQTLILRFSQLGEAVTFHYTDLLLGRVCTRTPEIYLTQIQVLEYFTVPPISGAKAQKLKYTKYSQKGQEDDKFALPVGRILTMASRLLCITRSRLSGSQARKSTSNPEEKASPSSVANDPQQLSPQTTIPTESATKYASETSTGDAARQVPVAAIVDEPLADDSQCIGEAHDSTAEENDESVGKDRAHILTRSYIRRSRSRYRAVHRRQMEVMLRRTAWFLGSTPTPTIKLPITPQLLVTPEEVPCAPTSTQSLLEIGMPIDIEEERKYQADSEIKKFQEMLGVPFYLSPLPRISVTSIRSAPTGQVSPMTSLHIDSEKEDDREECIEESRSIPRTEL</sequence>